<dbReference type="SUPFAM" id="SSF56112">
    <property type="entry name" value="Protein kinase-like (PK-like)"/>
    <property type="match status" value="1"/>
</dbReference>
<proteinExistence type="predicted"/>
<gene>
    <name evidence="2" type="ORF">FNL38_103426</name>
</gene>
<dbReference type="PANTHER" id="PTHR39441">
    <property type="entry name" value="DUF2252 DOMAIN-CONTAINING PROTEIN"/>
    <property type="match status" value="1"/>
</dbReference>
<organism evidence="2">
    <name type="scientific">Nocardia globerula</name>
    <dbReference type="NCBI Taxonomy" id="1818"/>
    <lineage>
        <taxon>Bacteria</taxon>
        <taxon>Bacillati</taxon>
        <taxon>Actinomycetota</taxon>
        <taxon>Actinomycetes</taxon>
        <taxon>Mycobacteriales</taxon>
        <taxon>Nocardiaceae</taxon>
        <taxon>Nocardia</taxon>
    </lineage>
</organism>
<sequence>MDPLSRPAGQLALENEPDGRATLRARQTPRSERRKIGKSLRKRVARSSLGDWTPPPNRRDPVDQVNTAHEGRLDWLVPIRVGRMVASPYGFLRGTAGLMAEDMAALPATGITPVICGDAHVGNFGFYGSPERELVIDLNDFDEAHPGPWEWDLRRLAASIWVAGRQNGLTESQCETATTSCVSAYRLHLGKLSERPLFDRSFDRVDFDGLTDHVTDPGLLAEIQRAAERARRRTSDHAVPRFTVEDHGRRQLLENPPLTTRLTPQDTDFLLEGLDEYLETLAPHWRRVVSGYNVIDVAHRVVGVGSVALRAYVALCEGSIPDDVIFLQLKQARRSVVAPFVHGDSAWHDHQGRRVAEYQQALQTVSDPLLGWCTVDDRQYYVRQFRNMKGSVDLNNIDAAALTDYVAICGRLLAKGHARTSGASLISGYLGTSDTVDTALTRFARLYADQTERDHDALCRAVSAGTIAAEPGI</sequence>
<comment type="caution">
    <text evidence="2">The sequence shown here is derived from an EMBL/GenBank/DDBJ whole genome shotgun (WGS) entry which is preliminary data.</text>
</comment>
<name>A0A652YRW5_NOCGL</name>
<dbReference type="PANTHER" id="PTHR39441:SF1">
    <property type="entry name" value="DUF2252 DOMAIN-CONTAINING PROTEIN"/>
    <property type="match status" value="1"/>
</dbReference>
<dbReference type="EMBL" id="VNIQ01000003">
    <property type="protein sequence ID" value="TYQ05075.1"/>
    <property type="molecule type" value="Genomic_DNA"/>
</dbReference>
<feature type="compositionally biased region" description="Basic residues" evidence="1">
    <location>
        <begin position="32"/>
        <end position="45"/>
    </location>
</feature>
<reference evidence="2" key="1">
    <citation type="submission" date="2019-07" db="EMBL/GenBank/DDBJ databases">
        <title>Genomic Encyclopedia of Type Strains, Phase IV (KMG-IV): sequencing the most valuable type-strain genomes for metagenomic binning, comparative biology and taxonomic classification.</title>
        <authorList>
            <person name="Goeker M."/>
        </authorList>
    </citation>
    <scope>NUCLEOTIDE SEQUENCE</scope>
    <source>
        <strain evidence="2">DSM 44596</strain>
    </source>
</reference>
<feature type="region of interest" description="Disordered" evidence="1">
    <location>
        <begin position="1"/>
        <end position="65"/>
    </location>
</feature>
<dbReference type="InterPro" id="IPR011009">
    <property type="entry name" value="Kinase-like_dom_sf"/>
</dbReference>
<evidence type="ECO:0000313" key="2">
    <source>
        <dbReference type="EMBL" id="TYQ05075.1"/>
    </source>
</evidence>
<protein>
    <submittedName>
        <fullName evidence="2">Uncharacterized protein (DUF2252 family)</fullName>
    </submittedName>
</protein>
<evidence type="ECO:0000256" key="1">
    <source>
        <dbReference type="SAM" id="MobiDB-lite"/>
    </source>
</evidence>
<dbReference type="InterPro" id="IPR018721">
    <property type="entry name" value="DUF2252"/>
</dbReference>
<dbReference type="AlphaFoldDB" id="A0A652YRW5"/>
<dbReference type="Pfam" id="PF10009">
    <property type="entry name" value="DUF2252"/>
    <property type="match status" value="1"/>
</dbReference>
<accession>A0A652YRW5</accession>